<dbReference type="Pfam" id="PF07584">
    <property type="entry name" value="BatA"/>
    <property type="match status" value="1"/>
</dbReference>
<dbReference type="InterPro" id="IPR002035">
    <property type="entry name" value="VWF_A"/>
</dbReference>
<reference evidence="6" key="2">
    <citation type="submission" date="2021-04" db="EMBL/GenBank/DDBJ databases">
        <title>Brevibacillus composti FJAT-54423, complete genome.</title>
        <authorList>
            <person name="Tang R."/>
        </authorList>
    </citation>
    <scope>NUCLEOTIDE SEQUENCE</scope>
    <source>
        <strain evidence="6">FJAT-54424</strain>
    </source>
</reference>
<evidence type="ECO:0000313" key="6">
    <source>
        <dbReference type="EMBL" id="QUO41018.1"/>
    </source>
</evidence>
<sequence>MQWMALGNLGFALIVPAIVALYLLKRKVQDVEVPSTLLWQRTLQSWEAVRPWEKLQRNLLLLLQLLAAILLVLALLRPAVPAAGVIAEHAILVIDTSGSMLAREADQDGEKTRFARAVEEARSLVEQLGSGQAVTLIEAGREPKIWLSRSSDKQAVLGALDSLRPRPGSADQRAALSLAGAIAATEAGSGVMWFGDGGGEELQEQAGLISIPGPFRFYPAGHAKENAAIGAFVTQAGAAGTEGLLRIDNYGTQPQQGRISIYGLDQELLDVDTFSVDGGASQTVTFERLPAASAYRAVIDADADSLAEDDVSWSVPYASGKGRAVLVSPAGNRFLHQALQTVGQMEVETVSEPPATNSGAADLWIFDGIVPEKLPEGNILLIAPHQQTSWFPYQGIADVAGSPEVLQQGDPLMKYVDWRDVHVAKTAVWGAIPGMRPLVRAGETELIAAGTLAGRKAVIIGFDLHDSDLPLRPAFPILMQNAVARLSAGQTVPIGPAQPGDALAIPLTPGATKRTLTLPDGSTHTPEAQGTTWLYPVPEQTGLYRLTEETGPSDPPAVRYFAVHMSESESDIAPRTLRAASGQPDGPGAGGEGQTGGVDQTGRSPDDDRTGKAPSTTGVQELTYWLAAFALLAVFAEWRVYRRGY</sequence>
<dbReference type="CDD" id="cd00198">
    <property type="entry name" value="vWFA"/>
    <property type="match status" value="1"/>
</dbReference>
<evidence type="ECO:0000256" key="2">
    <source>
        <dbReference type="SAM" id="Phobius"/>
    </source>
</evidence>
<organism evidence="5 7">
    <name type="scientific">Brevibacillus composti</name>
    <dbReference type="NCBI Taxonomy" id="2796470"/>
    <lineage>
        <taxon>Bacteria</taxon>
        <taxon>Bacillati</taxon>
        <taxon>Bacillota</taxon>
        <taxon>Bacilli</taxon>
        <taxon>Bacillales</taxon>
        <taxon>Paenibacillaceae</taxon>
        <taxon>Brevibacillus</taxon>
    </lineage>
</organism>
<dbReference type="AlphaFoldDB" id="A0A7T5JN89"/>
<dbReference type="PANTHER" id="PTHR37464:SF1">
    <property type="entry name" value="BLL2463 PROTEIN"/>
    <property type="match status" value="1"/>
</dbReference>
<feature type="transmembrane region" description="Helical" evidence="2">
    <location>
        <begin position="59"/>
        <end position="76"/>
    </location>
</feature>
<evidence type="ECO:0000313" key="5">
    <source>
        <dbReference type="EMBL" id="QQE73934.1"/>
    </source>
</evidence>
<feature type="domain" description="VWFA" evidence="4">
    <location>
        <begin position="91"/>
        <end position="197"/>
    </location>
</feature>
<evidence type="ECO:0000259" key="4">
    <source>
        <dbReference type="Pfam" id="PF13519"/>
    </source>
</evidence>
<evidence type="ECO:0000313" key="8">
    <source>
        <dbReference type="Proteomes" id="UP000677234"/>
    </source>
</evidence>
<name>A0A7T5JN89_9BACL</name>
<feature type="transmembrane region" description="Helical" evidence="2">
    <location>
        <begin position="622"/>
        <end position="641"/>
    </location>
</feature>
<feature type="region of interest" description="Disordered" evidence="1">
    <location>
        <begin position="577"/>
        <end position="615"/>
    </location>
</feature>
<dbReference type="InterPro" id="IPR024163">
    <property type="entry name" value="Aerotolerance_reg_N"/>
</dbReference>
<feature type="compositionally biased region" description="Gly residues" evidence="1">
    <location>
        <begin position="585"/>
        <end position="596"/>
    </location>
</feature>
<gene>
    <name evidence="5" type="ORF">JD108_19055</name>
    <name evidence="6" type="ORF">KDJ56_18990</name>
</gene>
<evidence type="ECO:0000259" key="3">
    <source>
        <dbReference type="Pfam" id="PF07584"/>
    </source>
</evidence>
<dbReference type="SUPFAM" id="SSF53300">
    <property type="entry name" value="vWA-like"/>
    <property type="match status" value="1"/>
</dbReference>
<keyword evidence="2" id="KW-0812">Transmembrane</keyword>
<evidence type="ECO:0000313" key="7">
    <source>
        <dbReference type="Proteomes" id="UP000595847"/>
    </source>
</evidence>
<dbReference type="PANTHER" id="PTHR37464">
    <property type="entry name" value="BLL2463 PROTEIN"/>
    <property type="match status" value="1"/>
</dbReference>
<dbReference type="Proteomes" id="UP000677234">
    <property type="component" value="Chromosome"/>
</dbReference>
<accession>A0A7T5JN89</accession>
<dbReference type="KEGG" id="bcop:JD108_19055"/>
<feature type="domain" description="Aerotolerance regulator N-terminal" evidence="3">
    <location>
        <begin position="1"/>
        <end position="78"/>
    </location>
</feature>
<dbReference type="EMBL" id="CP073708">
    <property type="protein sequence ID" value="QUO41018.1"/>
    <property type="molecule type" value="Genomic_DNA"/>
</dbReference>
<dbReference type="EMBL" id="CP066308">
    <property type="protein sequence ID" value="QQE73934.1"/>
    <property type="molecule type" value="Genomic_DNA"/>
</dbReference>
<dbReference type="Gene3D" id="3.40.50.410">
    <property type="entry name" value="von Willebrand factor, type A domain"/>
    <property type="match status" value="1"/>
</dbReference>
<proteinExistence type="predicted"/>
<dbReference type="Pfam" id="PF13519">
    <property type="entry name" value="VWA_2"/>
    <property type="match status" value="1"/>
</dbReference>
<protein>
    <submittedName>
        <fullName evidence="5">VWA domain-containing protein</fullName>
    </submittedName>
</protein>
<dbReference type="RefSeq" id="WP_198827530.1">
    <property type="nucleotide sequence ID" value="NZ_CP066308.1"/>
</dbReference>
<reference evidence="5 7" key="1">
    <citation type="submission" date="2020-12" db="EMBL/GenBank/DDBJ databases">
        <title>strain FJAT-54423T represents a novel species of the genus Brevibacillus.</title>
        <authorList>
            <person name="Tang R."/>
        </authorList>
    </citation>
    <scope>NUCLEOTIDE SEQUENCE [LARGE SCALE GENOMIC DNA]</scope>
    <source>
        <strain evidence="5 7">FJAT-54423</strain>
    </source>
</reference>
<keyword evidence="8" id="KW-1185">Reference proteome</keyword>
<evidence type="ECO:0000256" key="1">
    <source>
        <dbReference type="SAM" id="MobiDB-lite"/>
    </source>
</evidence>
<keyword evidence="2" id="KW-0472">Membrane</keyword>
<keyword evidence="2" id="KW-1133">Transmembrane helix</keyword>
<feature type="transmembrane region" description="Helical" evidence="2">
    <location>
        <begin position="6"/>
        <end position="24"/>
    </location>
</feature>
<dbReference type="InterPro" id="IPR036465">
    <property type="entry name" value="vWFA_dom_sf"/>
</dbReference>
<dbReference type="Proteomes" id="UP000595847">
    <property type="component" value="Chromosome"/>
</dbReference>